<reference evidence="1 2" key="1">
    <citation type="submission" date="2018-03" db="EMBL/GenBank/DDBJ databases">
        <title>Ahniella affigens gen. nov., sp. nov., a gammaproteobacterium isolated from sandy soil near a stream.</title>
        <authorList>
            <person name="Ko Y."/>
            <person name="Kim J.-H."/>
        </authorList>
    </citation>
    <scope>NUCLEOTIDE SEQUENCE [LARGE SCALE GENOMIC DNA]</scope>
    <source>
        <strain evidence="1 2">D13</strain>
    </source>
</reference>
<keyword evidence="2" id="KW-1185">Reference proteome</keyword>
<evidence type="ECO:0000313" key="2">
    <source>
        <dbReference type="Proteomes" id="UP000241074"/>
    </source>
</evidence>
<reference evidence="1 2" key="2">
    <citation type="submission" date="2018-03" db="EMBL/GenBank/DDBJ databases">
        <authorList>
            <person name="Keele B.F."/>
        </authorList>
    </citation>
    <scope>NUCLEOTIDE SEQUENCE [LARGE SCALE GENOMIC DNA]</scope>
    <source>
        <strain evidence="1 2">D13</strain>
    </source>
</reference>
<accession>A0A2P1PUP4</accession>
<organism evidence="1 2">
    <name type="scientific">Ahniella affigens</name>
    <dbReference type="NCBI Taxonomy" id="2021234"/>
    <lineage>
        <taxon>Bacteria</taxon>
        <taxon>Pseudomonadati</taxon>
        <taxon>Pseudomonadota</taxon>
        <taxon>Gammaproteobacteria</taxon>
        <taxon>Lysobacterales</taxon>
        <taxon>Rhodanobacteraceae</taxon>
        <taxon>Ahniella</taxon>
    </lineage>
</organism>
<proteinExistence type="predicted"/>
<dbReference type="EMBL" id="CP027860">
    <property type="protein sequence ID" value="AVP98563.1"/>
    <property type="molecule type" value="Genomic_DNA"/>
</dbReference>
<gene>
    <name evidence="1" type="ORF">C7S18_15820</name>
</gene>
<sequence>MNELLQLSDDTPRNTASSHAWALTDTAVDSPWRQKHLPPSVSAHALWHPRFRGAWLQRF</sequence>
<dbReference type="AlphaFoldDB" id="A0A2P1PUP4"/>
<dbReference type="KEGG" id="xba:C7S18_15820"/>
<evidence type="ECO:0000313" key="1">
    <source>
        <dbReference type="EMBL" id="AVP98563.1"/>
    </source>
</evidence>
<name>A0A2P1PUP4_9GAMM</name>
<protein>
    <submittedName>
        <fullName evidence="1">Uncharacterized protein</fullName>
    </submittedName>
</protein>
<dbReference type="Proteomes" id="UP000241074">
    <property type="component" value="Chromosome"/>
</dbReference>